<dbReference type="EMBL" id="JAHHHW010000045">
    <property type="protein sequence ID" value="MBW4431044.1"/>
    <property type="molecule type" value="Genomic_DNA"/>
</dbReference>
<evidence type="ECO:0000313" key="1">
    <source>
        <dbReference type="EMBL" id="MBW4431044.1"/>
    </source>
</evidence>
<comment type="caution">
    <text evidence="1">The sequence shown here is derived from an EMBL/GenBank/DDBJ whole genome shotgun (WGS) entry which is preliminary data.</text>
</comment>
<reference evidence="1" key="1">
    <citation type="submission" date="2021-05" db="EMBL/GenBank/DDBJ databases">
        <authorList>
            <person name="Pietrasiak N."/>
            <person name="Ward R."/>
            <person name="Stajich J.E."/>
            <person name="Kurbessoian T."/>
        </authorList>
    </citation>
    <scope>NUCLEOTIDE SEQUENCE</scope>
    <source>
        <strain evidence="1">HA4357-MV3</strain>
    </source>
</reference>
<reference evidence="1" key="2">
    <citation type="journal article" date="2022" name="Microbiol. Resour. Announc.">
        <title>Metagenome Sequencing to Explore Phylogenomics of Terrestrial Cyanobacteria.</title>
        <authorList>
            <person name="Ward R.D."/>
            <person name="Stajich J.E."/>
            <person name="Johansen J.R."/>
            <person name="Huntemann M."/>
            <person name="Clum A."/>
            <person name="Foster B."/>
            <person name="Foster B."/>
            <person name="Roux S."/>
            <person name="Palaniappan K."/>
            <person name="Varghese N."/>
            <person name="Mukherjee S."/>
            <person name="Reddy T.B.K."/>
            <person name="Daum C."/>
            <person name="Copeland A."/>
            <person name="Chen I.A."/>
            <person name="Ivanova N.N."/>
            <person name="Kyrpides N.C."/>
            <person name="Shapiro N."/>
            <person name="Eloe-Fadrosh E.A."/>
            <person name="Pietrasiak N."/>
        </authorList>
    </citation>
    <scope>NUCLEOTIDE SEQUENCE</scope>
    <source>
        <strain evidence="1">HA4357-MV3</strain>
    </source>
</reference>
<protein>
    <submittedName>
        <fullName evidence="1">Uncharacterized protein</fullName>
    </submittedName>
</protein>
<organism evidence="1 2">
    <name type="scientific">Pelatocladus maniniholoensis HA4357-MV3</name>
    <dbReference type="NCBI Taxonomy" id="1117104"/>
    <lineage>
        <taxon>Bacteria</taxon>
        <taxon>Bacillati</taxon>
        <taxon>Cyanobacteriota</taxon>
        <taxon>Cyanophyceae</taxon>
        <taxon>Nostocales</taxon>
        <taxon>Nostocaceae</taxon>
        <taxon>Pelatocladus</taxon>
    </lineage>
</organism>
<proteinExistence type="predicted"/>
<dbReference type="AlphaFoldDB" id="A0A9E3H4W0"/>
<gene>
    <name evidence="1" type="ORF">KME28_04725</name>
</gene>
<sequence length="103" mass="12184">MAEVLVEPQFQIFTHPKTGVKVGRIYFPALFLAEFHASVTKWLQRREITFDEKDLKQYADGSFRLYFRTQSSLETEYFRLVKPLTGRKQGNFVEDFFPNQNPT</sequence>
<name>A0A9E3H4W0_9NOST</name>
<accession>A0A9E3H4W0</accession>
<dbReference type="Proteomes" id="UP000813215">
    <property type="component" value="Unassembled WGS sequence"/>
</dbReference>
<evidence type="ECO:0000313" key="2">
    <source>
        <dbReference type="Proteomes" id="UP000813215"/>
    </source>
</evidence>